<name>A0A3S9P6M6_9BACT</name>
<accession>A0A3S9P6M6</accession>
<feature type="chain" id="PRO_5019311781" evidence="1">
    <location>
        <begin position="23"/>
        <end position="508"/>
    </location>
</feature>
<dbReference type="Pfam" id="PF12771">
    <property type="entry name" value="SusD-like_2"/>
    <property type="match status" value="1"/>
</dbReference>
<keyword evidence="1" id="KW-0732">Signal</keyword>
<dbReference type="EMBL" id="CP034562">
    <property type="protein sequence ID" value="AZQ63722.1"/>
    <property type="molecule type" value="Genomic_DNA"/>
</dbReference>
<protein>
    <submittedName>
        <fullName evidence="2">SusD/RagB family nutrient-binding outer membrane lipoprotein</fullName>
    </submittedName>
</protein>
<evidence type="ECO:0000313" key="3">
    <source>
        <dbReference type="Proteomes" id="UP000267268"/>
    </source>
</evidence>
<organism evidence="2 3">
    <name type="scientific">Flammeovirga pectinis</name>
    <dbReference type="NCBI Taxonomy" id="2494373"/>
    <lineage>
        <taxon>Bacteria</taxon>
        <taxon>Pseudomonadati</taxon>
        <taxon>Bacteroidota</taxon>
        <taxon>Cytophagia</taxon>
        <taxon>Cytophagales</taxon>
        <taxon>Flammeovirgaceae</taxon>
        <taxon>Flammeovirga</taxon>
    </lineage>
</organism>
<dbReference type="RefSeq" id="WP_126616700.1">
    <property type="nucleotide sequence ID" value="NZ_CP034562.1"/>
</dbReference>
<sequence>MYLQLKKYIPLLIILNAFISCTSEYEEINTDPKKPLTIDAAYLISTTEQKLVDVEQNPSVNWGNTRLFAQYWMQVQYVGESQYYIDNRDINGTIWDYYYIALNDLKDAKSIVEGEREVIPEQEYTNKMAIIKILESYAWLQLTDFFTDVPYEEALGNNKVIYPQYDDAQSIYMKTLSVLEEVVNTDLSGTAFTSTDIIYKGDILKWKNFAGSIMMRMAMRIADVDAANSKKYFDLAASKGFINDLEGEAMFPYKSTFPNANPVFEYWDVTGSNRPIEFNMANTLVDALNDLEDPRRPFYIDDNLQEVQFDSKGDTLKDADGEVVTKVIYEGILYGGASTTFSKYSHIAPSYQQDPTQVGKLFSLVETFFIQSEQAARQGNTTQAQMYYNEAITASMKEWGVEDTDITAYLVQANVDYTTLLASGKTFKEIIGLQKWIANYNSPFNGWREAIRLGGAPLAPPAEGPSRNIIIQRYTYPSSEQQLNPTNRSTAASRIGGDKLETQMWWQK</sequence>
<reference evidence="2 3" key="1">
    <citation type="submission" date="2018-12" db="EMBL/GenBank/DDBJ databases">
        <title>Flammeovirga pectinis sp. nov., isolated from the gut of the Korean scallop, Patinopecten yessoensis.</title>
        <authorList>
            <person name="Bae J.-W."/>
            <person name="Jeong Y.-S."/>
            <person name="Kang W."/>
        </authorList>
    </citation>
    <scope>NUCLEOTIDE SEQUENCE [LARGE SCALE GENOMIC DNA]</scope>
    <source>
        <strain evidence="2 3">L12M1</strain>
    </source>
</reference>
<dbReference type="SUPFAM" id="SSF48452">
    <property type="entry name" value="TPR-like"/>
    <property type="match status" value="1"/>
</dbReference>
<dbReference type="AlphaFoldDB" id="A0A3S9P6M6"/>
<dbReference type="InterPro" id="IPR041662">
    <property type="entry name" value="SusD-like_2"/>
</dbReference>
<dbReference type="KEGG" id="fll:EI427_16270"/>
<keyword evidence="3" id="KW-1185">Reference proteome</keyword>
<dbReference type="Gene3D" id="1.25.40.390">
    <property type="match status" value="1"/>
</dbReference>
<dbReference type="InterPro" id="IPR011990">
    <property type="entry name" value="TPR-like_helical_dom_sf"/>
</dbReference>
<feature type="signal peptide" evidence="1">
    <location>
        <begin position="1"/>
        <end position="22"/>
    </location>
</feature>
<dbReference type="PROSITE" id="PS51257">
    <property type="entry name" value="PROKAR_LIPOPROTEIN"/>
    <property type="match status" value="1"/>
</dbReference>
<evidence type="ECO:0000256" key="1">
    <source>
        <dbReference type="SAM" id="SignalP"/>
    </source>
</evidence>
<dbReference type="Proteomes" id="UP000267268">
    <property type="component" value="Chromosome 1"/>
</dbReference>
<keyword evidence="2" id="KW-0449">Lipoprotein</keyword>
<gene>
    <name evidence="2" type="ORF">EI427_16270</name>
</gene>
<evidence type="ECO:0000313" key="2">
    <source>
        <dbReference type="EMBL" id="AZQ63722.1"/>
    </source>
</evidence>
<dbReference type="OrthoDB" id="622163at2"/>
<proteinExistence type="predicted"/>